<comment type="caution">
    <text evidence="1">The sequence shown here is derived from an EMBL/GenBank/DDBJ whole genome shotgun (WGS) entry which is preliminary data.</text>
</comment>
<evidence type="ECO:0000313" key="2">
    <source>
        <dbReference type="Proteomes" id="UP001470230"/>
    </source>
</evidence>
<evidence type="ECO:0000313" key="1">
    <source>
        <dbReference type="EMBL" id="KAK8839370.1"/>
    </source>
</evidence>
<name>A0ABR2GZN3_9EUKA</name>
<protein>
    <submittedName>
        <fullName evidence="1">Uncharacterized protein</fullName>
    </submittedName>
</protein>
<dbReference type="Proteomes" id="UP001470230">
    <property type="component" value="Unassembled WGS sequence"/>
</dbReference>
<gene>
    <name evidence="1" type="ORF">M9Y10_032306</name>
</gene>
<sequence>MNRYDNNTDITEVATEDLEKMMLMIGHDEDTLKILRDEHGNENRYRNELIDYIIDFALERGFDDDQPYYNSLYWFFRGSQTNAEREAETEEFINGMMNIGYQPKIKHIGVPHAPKHTRPPVRYVDTDDYKRRQQKKVDDRFFNDLRSHPRVEYDPLTKLMRSTLNKKFVDSVRKESDQIKTSKVNYKQMLDKLIRERPILGPLPPGELLELKPYSLQLFEKNNRDLIDYFETFGHEFTSKNDEYLTVNKPNDEVKALAAYQMKKYHGSHIENKTRDKNPIVVYYLNEIHKLDDIFNYLENTVYKNERKPFKITFNLSGIFEIPKKLGDEITEYTYEDREICPTKYKNDSNIPILIQLNDELNRVKLVKVTGKVSLPKELVSSKMIIADNDDDGLCWYRFLSICLNPQLKNTKKYDLAKRTSAARKLLCMDHGVSYSTKPTKVAQSIINSFNGMSIEEMKESAMKNHINVNIYSYDKDSHCYDIQDQWYDESNQNTFNALLYSDGVVCHIEIHKLEYISDCCWIDLTPNKCF</sequence>
<organism evidence="1 2">
    <name type="scientific">Tritrichomonas musculus</name>
    <dbReference type="NCBI Taxonomy" id="1915356"/>
    <lineage>
        <taxon>Eukaryota</taxon>
        <taxon>Metamonada</taxon>
        <taxon>Parabasalia</taxon>
        <taxon>Tritrichomonadida</taxon>
        <taxon>Tritrichomonadidae</taxon>
        <taxon>Tritrichomonas</taxon>
    </lineage>
</organism>
<reference evidence="1 2" key="1">
    <citation type="submission" date="2024-04" db="EMBL/GenBank/DDBJ databases">
        <title>Tritrichomonas musculus Genome.</title>
        <authorList>
            <person name="Alves-Ferreira E."/>
            <person name="Grigg M."/>
            <person name="Lorenzi H."/>
            <person name="Galac M."/>
        </authorList>
    </citation>
    <scope>NUCLEOTIDE SEQUENCE [LARGE SCALE GENOMIC DNA]</scope>
    <source>
        <strain evidence="1 2">EAF2021</strain>
    </source>
</reference>
<dbReference type="EMBL" id="JAPFFF010000052">
    <property type="protein sequence ID" value="KAK8839370.1"/>
    <property type="molecule type" value="Genomic_DNA"/>
</dbReference>
<accession>A0ABR2GZN3</accession>
<keyword evidence="2" id="KW-1185">Reference proteome</keyword>
<proteinExistence type="predicted"/>